<feature type="compositionally biased region" description="Polar residues" evidence="1">
    <location>
        <begin position="1"/>
        <end position="21"/>
    </location>
</feature>
<dbReference type="InterPro" id="IPR029063">
    <property type="entry name" value="SAM-dependent_MTases_sf"/>
</dbReference>
<dbReference type="OrthoDB" id="210346at2"/>
<dbReference type="SUPFAM" id="SSF53335">
    <property type="entry name" value="S-adenosyl-L-methionine-dependent methyltransferases"/>
    <property type="match status" value="1"/>
</dbReference>
<sequence>MPSASATNSSNSWQRRTQPSSFLGLPAKPLRRATSPKQLTIRRRSCRVIQQRDFRSGELEKEVDAIVLSPSQIKMKCPICAGSTFYDFRGRLNSRCSTCHSVERTRVAKLFIDKIVKLKPGARILHFAPEPGLSKFFQSLSLSAYEPCDLDPERYDIGMPIRKFDLCSDLGSLKESHYDLIVHNHVLEHLPCNYAVVLQKLQQAVKPGGYQLFSIPMQVGGYYREDLDRKLSSKERAEKFKQFDHFRMFGSLDFDRTVGMVLGIDKDYDLRDYFSENDLLAANIPKRWWRLCGASVFPVKRI</sequence>
<evidence type="ECO:0000313" key="3">
    <source>
        <dbReference type="Proteomes" id="UP000241229"/>
    </source>
</evidence>
<dbReference type="EMBL" id="PXYK01000021">
    <property type="protein sequence ID" value="PSJ56581.1"/>
    <property type="molecule type" value="Genomic_DNA"/>
</dbReference>
<protein>
    <recommendedName>
        <fullName evidence="4">Methyltransferase type 11 domain-containing protein</fullName>
    </recommendedName>
</protein>
<reference evidence="2 3" key="1">
    <citation type="submission" date="2018-03" db="EMBL/GenBank/DDBJ databases">
        <title>The draft genome of Mesorhizobium sp. 6GN-30.</title>
        <authorList>
            <person name="Liu L."/>
            <person name="Li L."/>
            <person name="Wang T."/>
            <person name="Zhang X."/>
            <person name="Liang L."/>
        </authorList>
    </citation>
    <scope>NUCLEOTIDE SEQUENCE [LARGE SCALE GENOMIC DNA]</scope>
    <source>
        <strain evidence="2 3">6GN30</strain>
    </source>
</reference>
<comment type="caution">
    <text evidence="2">The sequence shown here is derived from an EMBL/GenBank/DDBJ whole genome shotgun (WGS) entry which is preliminary data.</text>
</comment>
<organism evidence="2 3">
    <name type="scientific">Kumtagia ephedrae</name>
    <dbReference type="NCBI Taxonomy" id="2116701"/>
    <lineage>
        <taxon>Bacteria</taxon>
        <taxon>Pseudomonadati</taxon>
        <taxon>Pseudomonadota</taxon>
        <taxon>Alphaproteobacteria</taxon>
        <taxon>Hyphomicrobiales</taxon>
        <taxon>Phyllobacteriaceae</taxon>
        <taxon>Kumtagia</taxon>
    </lineage>
</organism>
<proteinExistence type="predicted"/>
<evidence type="ECO:0000313" key="2">
    <source>
        <dbReference type="EMBL" id="PSJ56581.1"/>
    </source>
</evidence>
<accession>A0A2P7S288</accession>
<keyword evidence="3" id="KW-1185">Reference proteome</keyword>
<dbReference type="Proteomes" id="UP000241229">
    <property type="component" value="Unassembled WGS sequence"/>
</dbReference>
<evidence type="ECO:0008006" key="4">
    <source>
        <dbReference type="Google" id="ProtNLM"/>
    </source>
</evidence>
<evidence type="ECO:0000256" key="1">
    <source>
        <dbReference type="SAM" id="MobiDB-lite"/>
    </source>
</evidence>
<name>A0A2P7S288_9HYPH</name>
<feature type="region of interest" description="Disordered" evidence="1">
    <location>
        <begin position="1"/>
        <end position="28"/>
    </location>
</feature>
<dbReference type="AlphaFoldDB" id="A0A2P7S288"/>
<gene>
    <name evidence="2" type="ORF">C7I84_20275</name>
</gene>
<dbReference type="Pfam" id="PF13489">
    <property type="entry name" value="Methyltransf_23"/>
    <property type="match status" value="1"/>
</dbReference>
<dbReference type="Gene3D" id="3.40.50.150">
    <property type="entry name" value="Vaccinia Virus protein VP39"/>
    <property type="match status" value="1"/>
</dbReference>